<dbReference type="EMBL" id="JASNQZ010000007">
    <property type="protein sequence ID" value="KAL0954383.1"/>
    <property type="molecule type" value="Genomic_DNA"/>
</dbReference>
<feature type="region of interest" description="Disordered" evidence="1">
    <location>
        <begin position="216"/>
        <end position="251"/>
    </location>
</feature>
<evidence type="ECO:0000313" key="2">
    <source>
        <dbReference type="EMBL" id="KAL0954383.1"/>
    </source>
</evidence>
<gene>
    <name evidence="2" type="ORF">HGRIS_003368</name>
</gene>
<comment type="caution">
    <text evidence="2">The sequence shown here is derived from an EMBL/GenBank/DDBJ whole genome shotgun (WGS) entry which is preliminary data.</text>
</comment>
<organism evidence="2 3">
    <name type="scientific">Hohenbuehelia grisea</name>
    <dbReference type="NCBI Taxonomy" id="104357"/>
    <lineage>
        <taxon>Eukaryota</taxon>
        <taxon>Fungi</taxon>
        <taxon>Dikarya</taxon>
        <taxon>Basidiomycota</taxon>
        <taxon>Agaricomycotina</taxon>
        <taxon>Agaricomycetes</taxon>
        <taxon>Agaricomycetidae</taxon>
        <taxon>Agaricales</taxon>
        <taxon>Pleurotineae</taxon>
        <taxon>Pleurotaceae</taxon>
        <taxon>Hohenbuehelia</taxon>
    </lineage>
</organism>
<keyword evidence="3" id="KW-1185">Reference proteome</keyword>
<evidence type="ECO:0000256" key="1">
    <source>
        <dbReference type="SAM" id="MobiDB-lite"/>
    </source>
</evidence>
<sequence length="268" mass="30115">MSFFKPKARETYYPPQPSEFGPHDIKCSSPMCAHRNRPQGLSGLYTCTRGLADRRLPTCDGQYIVTQMQADAINLHRRRDQFGQLTAEQQVYAEQYARHPKLYPISQPVPMEVQPRPRIKRPAQAPLEMPAPRARPEPPLPRHILLAVSSTGASAAESTFDRLSDLFVDFQRLNSAPSTQSYLGRSQYQATPSATPALTPCSNYSTLSSSSARYAGSVDSTAADHGHSSLRRHRPRQQGQDSSASSKERLERRRFAGYCEEKFSDDWK</sequence>
<dbReference type="Proteomes" id="UP001556367">
    <property type="component" value="Unassembled WGS sequence"/>
</dbReference>
<evidence type="ECO:0000313" key="3">
    <source>
        <dbReference type="Proteomes" id="UP001556367"/>
    </source>
</evidence>
<name>A0ABR3JG87_9AGAR</name>
<accession>A0ABR3JG87</accession>
<protein>
    <submittedName>
        <fullName evidence="2">Uncharacterized protein</fullName>
    </submittedName>
</protein>
<reference evidence="3" key="1">
    <citation type="submission" date="2024-06" db="EMBL/GenBank/DDBJ databases">
        <title>Multi-omics analyses provide insights into the biosynthesis of the anticancer antibiotic pleurotin in Hohenbuehelia grisea.</title>
        <authorList>
            <person name="Weaver J.A."/>
            <person name="Alberti F."/>
        </authorList>
    </citation>
    <scope>NUCLEOTIDE SEQUENCE [LARGE SCALE GENOMIC DNA]</scope>
    <source>
        <strain evidence="3">T-177</strain>
    </source>
</reference>
<feature type="region of interest" description="Disordered" evidence="1">
    <location>
        <begin position="1"/>
        <end position="20"/>
    </location>
</feature>
<proteinExistence type="predicted"/>